<dbReference type="InterPro" id="IPR001525">
    <property type="entry name" value="C5_MeTfrase"/>
</dbReference>
<evidence type="ECO:0000256" key="3">
    <source>
        <dbReference type="ARBA" id="ARBA00022679"/>
    </source>
</evidence>
<dbReference type="Gene3D" id="3.40.50.150">
    <property type="entry name" value="Vaccinia Virus protein VP39"/>
    <property type="match status" value="1"/>
</dbReference>
<dbReference type="Gene3D" id="2.30.30.490">
    <property type="match status" value="2"/>
</dbReference>
<dbReference type="Pfam" id="PF00145">
    <property type="entry name" value="DNA_methylase"/>
    <property type="match status" value="1"/>
</dbReference>
<dbReference type="InterPro" id="IPR018117">
    <property type="entry name" value="C5_DNA_meth_AS"/>
</dbReference>
<dbReference type="InterPro" id="IPR031303">
    <property type="entry name" value="C5_meth_CS"/>
</dbReference>
<dbReference type="PROSITE" id="PS51038">
    <property type="entry name" value="BAH"/>
    <property type="match status" value="2"/>
</dbReference>
<dbReference type="GO" id="GO:0003677">
    <property type="term" value="F:DNA binding"/>
    <property type="evidence" value="ECO:0007669"/>
    <property type="project" value="UniProtKB-KW"/>
</dbReference>
<evidence type="ECO:0000256" key="4">
    <source>
        <dbReference type="ARBA" id="ARBA00022691"/>
    </source>
</evidence>
<evidence type="ECO:0000259" key="12">
    <source>
        <dbReference type="PROSITE" id="PS51038"/>
    </source>
</evidence>
<dbReference type="NCBIfam" id="TIGR00675">
    <property type="entry name" value="dcm"/>
    <property type="match status" value="1"/>
</dbReference>
<dbReference type="PANTHER" id="PTHR10629:SF52">
    <property type="entry name" value="DNA (CYTOSINE-5)-METHYLTRANSFERASE 1"/>
    <property type="match status" value="1"/>
</dbReference>
<dbReference type="GO" id="GO:0003682">
    <property type="term" value="F:chromatin binding"/>
    <property type="evidence" value="ECO:0007669"/>
    <property type="project" value="InterPro"/>
</dbReference>
<evidence type="ECO:0000256" key="8">
    <source>
        <dbReference type="PIRSR" id="PIRSR037404-1"/>
    </source>
</evidence>
<dbReference type="GO" id="GO:0003886">
    <property type="term" value="F:DNA (cytosine-5-)-methyltransferase activity"/>
    <property type="evidence" value="ECO:0007669"/>
    <property type="project" value="UniProtKB-EC"/>
</dbReference>
<dbReference type="Pfam" id="PF12047">
    <property type="entry name" value="DNMT1-RFD"/>
    <property type="match status" value="1"/>
</dbReference>
<keyword evidence="4 9" id="KW-0949">S-adenosyl-L-methionine</keyword>
<reference evidence="13" key="1">
    <citation type="submission" date="2018-08" db="EMBL/GenBank/DDBJ databases">
        <title>Transcriptomes of Ixodes ricinus tick life stages.</title>
        <authorList>
            <person name="Vechtova P."/>
            <person name="Grubhoffer L."/>
            <person name="Sterba J."/>
        </authorList>
    </citation>
    <scope>NUCLEOTIDE SEQUENCE</scope>
</reference>
<dbReference type="PIRSF" id="PIRSF037404">
    <property type="entry name" value="DNMT1"/>
    <property type="match status" value="1"/>
</dbReference>
<evidence type="ECO:0000256" key="5">
    <source>
        <dbReference type="ARBA" id="ARBA00022737"/>
    </source>
</evidence>
<sequence>MQRKPVVMLNGRDFTADANEAKPNILKDMAPDITSLMRTPRVVLKRLDLTAYGAEAKRASKQDGTPDDESFLRMPRLALKRLDLTAYGAEAKRTSQQDGTPDDESLQRTPVVLLERLDLSAYSAKQDAAPGSDGVGHYCKSCKQHLNELNTVQLPGDLVNEKELLARPEFLAVGGEQPVCRMTGFCIFDKHQHAVPLDSKMIEKCHHVFVVGRAKPVGDNSMDTEGVMCLAGPLHSWWLTGFGKGEQPLIGLSSDHADYYLGEESPSYTSLIRPLRRKMCITKVVVEAVANNPSCSYEELVSIVQGASVWGEGGFTEEELRHEARFVLSQVCSYDSARDHRDEETVLSAPCLQSLVNLRRMAIIHMNQSEDLHGYRKPKDSLATSTPVVHRVLSRAFQDQMASSSSVKTVKQDDRMATCNSCLAWKQVGVEVPEKSCGRVGNATTFQRHLSCGAYVFAKRSPHCCPRVGQVISLFERKGRKMAHLQWFCYSSETVLEDVADPYEIFMDNSCGDVALNDIYGRCPASQKLFFEEWFEEGGNPDLSVGTKKGYYFSKLYRSDTGRFEDVPTTLREDGTSRYVCYTCCHNVKREPKNECCLKDEILTDKNGNVSYYSMRWNMKRYCVGDCVFLSPGTFDFDLPPKDQPQQDARDNSKKRVRPFQIGCIDSIVAYKNAHRVFLRVRKFYRPEDTDLCKILSYESDLNLLYYSEEVASVDIKAIQGKAPVVFKESPQSTPAGMWCIGDTFVFSQMYCAEKRTLCAVPAEAREIGSKLEKRQKRGGSERRLRTLEAFAGCGGISCGLEAVGVSDTLWAVESLEVAARAFSLNFPKATVFVQDCNSFLKEVLEGQETNAKGQRFPKKGEVDFLCGGPPCQGYSLLNRHRGNWNSRLKNSLVSTLLSLCDYYRPRFFLMENVKSFISEEKGLVMQLTLQSLLRLGYQCCFGVLQAGSYGLPQDRKRFVILAAAPGELLPRFPEPKTSFPSNNFVTVKGKKFGPTTTWCTSAPLRTITLRDAISDLASLEPSDSASSFSEPMSCYQRMLKGNSRGPIRDHVPKLLTPLMQARVDHIPKVPRANWRSLPNIKLLLRNGKYTRKLVYHSFGRGISGVCPCAAGKACRRQAMLQHRTLIPWRLVHSDQRQNARHHADIEQAYSRPHWDDWKSTLVTVVSAEKKADIHPSQNRVLTPRECARLQGFPDAFALFGSTLDRYKQVGNAVPPPLAAAIGQKILESIT</sequence>
<dbReference type="EMBL" id="MH795943">
    <property type="protein sequence ID" value="QCB92132.1"/>
    <property type="molecule type" value="mRNA"/>
</dbReference>
<dbReference type="PROSITE" id="PS00094">
    <property type="entry name" value="C5_MTASE_1"/>
    <property type="match status" value="1"/>
</dbReference>
<protein>
    <recommendedName>
        <fullName evidence="11">Cytosine-specific methyltransferase</fullName>
        <ecNumber evidence="11">2.1.1.37</ecNumber>
    </recommendedName>
</protein>
<keyword evidence="5" id="KW-0677">Repeat</keyword>
<dbReference type="InterPro" id="IPR043151">
    <property type="entry name" value="BAH_sf"/>
</dbReference>
<keyword evidence="6" id="KW-0238">DNA-binding</keyword>
<dbReference type="PROSITE" id="PS00095">
    <property type="entry name" value="C5_MTASE_2"/>
    <property type="match status" value="1"/>
</dbReference>
<accession>A0A4D6FZE1</accession>
<comment type="subcellular location">
    <subcellularLocation>
        <location evidence="1">Nucleus</location>
    </subcellularLocation>
</comment>
<dbReference type="Gene3D" id="1.10.10.2230">
    <property type="match status" value="1"/>
</dbReference>
<dbReference type="InterPro" id="IPR029063">
    <property type="entry name" value="SAM-dependent_MTases_sf"/>
</dbReference>
<dbReference type="PANTHER" id="PTHR10629">
    <property type="entry name" value="CYTOSINE-SPECIFIC METHYLTRANSFERASE"/>
    <property type="match status" value="1"/>
</dbReference>
<evidence type="ECO:0000256" key="10">
    <source>
        <dbReference type="RuleBase" id="RU000416"/>
    </source>
</evidence>
<evidence type="ECO:0000256" key="7">
    <source>
        <dbReference type="ARBA" id="ARBA00023242"/>
    </source>
</evidence>
<dbReference type="InterPro" id="IPR022702">
    <property type="entry name" value="Cytosine_MeTrfase1_RFD"/>
</dbReference>
<feature type="domain" description="BAH" evidence="12">
    <location>
        <begin position="620"/>
        <end position="762"/>
    </location>
</feature>
<comment type="similarity">
    <text evidence="9 10">Belongs to the class I-like SAM-binding methyltransferase superfamily. C5-methyltransferase family.</text>
</comment>
<evidence type="ECO:0000256" key="11">
    <source>
        <dbReference type="RuleBase" id="RU000417"/>
    </source>
</evidence>
<organism evidence="13">
    <name type="scientific">Ixodes ricinus</name>
    <name type="common">Common tick</name>
    <name type="synonym">Acarus ricinus</name>
    <dbReference type="NCBI Taxonomy" id="34613"/>
    <lineage>
        <taxon>Eukaryota</taxon>
        <taxon>Metazoa</taxon>
        <taxon>Ecdysozoa</taxon>
        <taxon>Arthropoda</taxon>
        <taxon>Chelicerata</taxon>
        <taxon>Arachnida</taxon>
        <taxon>Acari</taxon>
        <taxon>Parasitiformes</taxon>
        <taxon>Ixodida</taxon>
        <taxon>Ixodoidea</taxon>
        <taxon>Ixodidae</taxon>
        <taxon>Ixodinae</taxon>
        <taxon>Ixodes</taxon>
    </lineage>
</organism>
<evidence type="ECO:0000256" key="2">
    <source>
        <dbReference type="ARBA" id="ARBA00022603"/>
    </source>
</evidence>
<dbReference type="SMART" id="SM00439">
    <property type="entry name" value="BAH"/>
    <property type="match status" value="2"/>
</dbReference>
<dbReference type="InterPro" id="IPR001025">
    <property type="entry name" value="BAH_dom"/>
</dbReference>
<evidence type="ECO:0000256" key="1">
    <source>
        <dbReference type="ARBA" id="ARBA00004123"/>
    </source>
</evidence>
<name>A0A4D6FZE1_IXORI</name>
<dbReference type="GO" id="GO:0044027">
    <property type="term" value="P:negative regulation of gene expression via chromosomal CpG island methylation"/>
    <property type="evidence" value="ECO:0007669"/>
    <property type="project" value="TreeGrafter"/>
</dbReference>
<keyword evidence="3 9" id="KW-0808">Transferase</keyword>
<dbReference type="FunFam" id="3.90.120.10:FF:000001">
    <property type="entry name" value="DNA (cytosine-5)-methyltransferase"/>
    <property type="match status" value="1"/>
</dbReference>
<dbReference type="EC" id="2.1.1.37" evidence="11"/>
<proteinExistence type="evidence at transcript level"/>
<dbReference type="PRINTS" id="PR00105">
    <property type="entry name" value="C5METTRFRASE"/>
</dbReference>
<keyword evidence="2 9" id="KW-0489">Methyltransferase</keyword>
<dbReference type="AlphaFoldDB" id="A0A4D6FZE1"/>
<feature type="active site" evidence="8 9">
    <location>
        <position position="872"/>
    </location>
</feature>
<dbReference type="Pfam" id="PF01426">
    <property type="entry name" value="BAH"/>
    <property type="match status" value="2"/>
</dbReference>
<dbReference type="Gene3D" id="3.90.120.10">
    <property type="entry name" value="DNA Methylase, subunit A, domain 2"/>
    <property type="match status" value="1"/>
</dbReference>
<evidence type="ECO:0000313" key="13">
    <source>
        <dbReference type="EMBL" id="QCB92132.1"/>
    </source>
</evidence>
<evidence type="ECO:0000256" key="9">
    <source>
        <dbReference type="PROSITE-ProRule" id="PRU01016"/>
    </source>
</evidence>
<comment type="catalytic activity">
    <reaction evidence="11">
        <text>a 2'-deoxycytidine in DNA + S-adenosyl-L-methionine = a 5-methyl-2'-deoxycytidine in DNA + S-adenosyl-L-homocysteine + H(+)</text>
        <dbReference type="Rhea" id="RHEA:13681"/>
        <dbReference type="Rhea" id="RHEA-COMP:11369"/>
        <dbReference type="Rhea" id="RHEA-COMP:11370"/>
        <dbReference type="ChEBI" id="CHEBI:15378"/>
        <dbReference type="ChEBI" id="CHEBI:57856"/>
        <dbReference type="ChEBI" id="CHEBI:59789"/>
        <dbReference type="ChEBI" id="CHEBI:85452"/>
        <dbReference type="ChEBI" id="CHEBI:85454"/>
        <dbReference type="EC" id="2.1.1.37"/>
    </reaction>
</comment>
<gene>
    <name evidence="13" type="primary">DNMT2</name>
</gene>
<keyword evidence="7" id="KW-0539">Nucleus</keyword>
<dbReference type="InterPro" id="IPR050390">
    <property type="entry name" value="C5-Methyltransferase"/>
</dbReference>
<dbReference type="PROSITE" id="PS51679">
    <property type="entry name" value="SAM_MT_C5"/>
    <property type="match status" value="1"/>
</dbReference>
<dbReference type="SUPFAM" id="SSF53335">
    <property type="entry name" value="S-adenosyl-L-methionine-dependent methyltransferases"/>
    <property type="match status" value="1"/>
</dbReference>
<dbReference type="GO" id="GO:0032259">
    <property type="term" value="P:methylation"/>
    <property type="evidence" value="ECO:0007669"/>
    <property type="project" value="UniProtKB-KW"/>
</dbReference>
<feature type="domain" description="BAH" evidence="12">
    <location>
        <begin position="448"/>
        <end position="568"/>
    </location>
</feature>
<dbReference type="GO" id="GO:0006346">
    <property type="term" value="P:DNA methylation-dependent constitutive heterochromatin formation"/>
    <property type="evidence" value="ECO:0007669"/>
    <property type="project" value="InterPro"/>
</dbReference>
<evidence type="ECO:0000256" key="6">
    <source>
        <dbReference type="ARBA" id="ARBA00023125"/>
    </source>
</evidence>
<dbReference type="GO" id="GO:0005634">
    <property type="term" value="C:nucleus"/>
    <property type="evidence" value="ECO:0007669"/>
    <property type="project" value="UniProtKB-SubCell"/>
</dbReference>